<keyword evidence="3 5" id="KW-1133">Transmembrane helix</keyword>
<dbReference type="GO" id="GO:0016020">
    <property type="term" value="C:membrane"/>
    <property type="evidence" value="ECO:0007669"/>
    <property type="project" value="UniProtKB-SubCell"/>
</dbReference>
<dbReference type="InterPro" id="IPR043504">
    <property type="entry name" value="Peptidase_S1_PA_chymotrypsin"/>
</dbReference>
<dbReference type="NCBIfam" id="NF033740">
    <property type="entry name" value="MarP_fam_protase"/>
    <property type="match status" value="1"/>
</dbReference>
<dbReference type="GO" id="GO:0004252">
    <property type="term" value="F:serine-type endopeptidase activity"/>
    <property type="evidence" value="ECO:0007669"/>
    <property type="project" value="InterPro"/>
</dbReference>
<dbReference type="PRINTS" id="PR00834">
    <property type="entry name" value="PROTEASES2C"/>
</dbReference>
<dbReference type="InterPro" id="IPR047680">
    <property type="entry name" value="MarP-like"/>
</dbReference>
<organism evidence="6 7">
    <name type="scientific">Stackebrandtia albiflava</name>
    <dbReference type="NCBI Taxonomy" id="406432"/>
    <lineage>
        <taxon>Bacteria</taxon>
        <taxon>Bacillati</taxon>
        <taxon>Actinomycetota</taxon>
        <taxon>Actinomycetes</taxon>
        <taxon>Glycomycetales</taxon>
        <taxon>Glycomycetaceae</taxon>
        <taxon>Stackebrandtia</taxon>
    </lineage>
</organism>
<dbReference type="PANTHER" id="PTHR43019:SF23">
    <property type="entry name" value="PROTEASE DO-LIKE 5, CHLOROPLASTIC"/>
    <property type="match status" value="1"/>
</dbReference>
<dbReference type="InterPro" id="IPR003825">
    <property type="entry name" value="Colicin-V_CvpA"/>
</dbReference>
<feature type="transmembrane region" description="Helical" evidence="5">
    <location>
        <begin position="6"/>
        <end position="22"/>
    </location>
</feature>
<dbReference type="Pfam" id="PF13365">
    <property type="entry name" value="Trypsin_2"/>
    <property type="match status" value="1"/>
</dbReference>
<evidence type="ECO:0000256" key="2">
    <source>
        <dbReference type="ARBA" id="ARBA00022692"/>
    </source>
</evidence>
<proteinExistence type="predicted"/>
<dbReference type="InterPro" id="IPR001940">
    <property type="entry name" value="Peptidase_S1C"/>
</dbReference>
<reference evidence="6 7" key="1">
    <citation type="journal article" date="2013" name="Stand. Genomic Sci.">
        <title>Genomic Encyclopedia of Type Strains, Phase I: The one thousand microbial genomes (KMG-I) project.</title>
        <authorList>
            <person name="Kyrpides N.C."/>
            <person name="Woyke T."/>
            <person name="Eisen J.A."/>
            <person name="Garrity G."/>
            <person name="Lilburn T.G."/>
            <person name="Beck B.J."/>
            <person name="Whitman W.B."/>
            <person name="Hugenholtz P."/>
            <person name="Klenk H.P."/>
        </authorList>
    </citation>
    <scope>NUCLEOTIDE SEQUENCE [LARGE SCALE GENOMIC DNA]</scope>
    <source>
        <strain evidence="6 7">DSM 45044</strain>
    </source>
</reference>
<name>A0A562UYA4_9ACTN</name>
<dbReference type="SUPFAM" id="SSF50494">
    <property type="entry name" value="Trypsin-like serine proteases"/>
    <property type="match status" value="1"/>
</dbReference>
<comment type="subcellular location">
    <subcellularLocation>
        <location evidence="1">Membrane</location>
        <topology evidence="1">Multi-pass membrane protein</topology>
    </subcellularLocation>
</comment>
<evidence type="ECO:0000256" key="4">
    <source>
        <dbReference type="ARBA" id="ARBA00023136"/>
    </source>
</evidence>
<feature type="transmembrane region" description="Helical" evidence="5">
    <location>
        <begin position="29"/>
        <end position="51"/>
    </location>
</feature>
<comment type="caution">
    <text evidence="6">The sequence shown here is derived from an EMBL/GenBank/DDBJ whole genome shotgun (WGS) entry which is preliminary data.</text>
</comment>
<evidence type="ECO:0000313" key="7">
    <source>
        <dbReference type="Proteomes" id="UP000321617"/>
    </source>
</evidence>
<evidence type="ECO:0000256" key="3">
    <source>
        <dbReference type="ARBA" id="ARBA00022989"/>
    </source>
</evidence>
<evidence type="ECO:0000313" key="6">
    <source>
        <dbReference type="EMBL" id="TWJ10586.1"/>
    </source>
</evidence>
<sequence length="395" mass="40997">MNGGIVVDVLIVLLALLFAINGHRQGFIVGALSFAGFFGAALIGVRLAPVIVELSREPLARVILALATVFGLALFGQWLASLIGVRLRRGITGKVARRLDEAGGTLVSILAVLLVAWMVAAPLASSGIPGVAAAVRNSAIVVAVDENMPAPVRGVYEALRDSVDTNGFPDVFAGLDPTEVQPVDPPDPELAASPVVREAQVSVLKVMGEAPQCDRHIEGSSFVYDDELVMTNAHVVAGTDSVAVATAQGAMAAEVVVYDPQRDLAVLRVPGLEAPPMPLLETAAEPGEDTIVLGYPQGGPYTATPSRIREMRDVTGPNIYGTADVTREVYSLRATVVSGNSGGPLLSAAGEVYGVIFAAAIDDDETGYALTMSEAAPVMELGRSATVSVDTQDCS</sequence>
<dbReference type="PANTHER" id="PTHR43019">
    <property type="entry name" value="SERINE ENDOPROTEASE DEGS"/>
    <property type="match status" value="1"/>
</dbReference>
<accession>A0A562UYA4</accession>
<dbReference type="Pfam" id="PF02674">
    <property type="entry name" value="Colicin_V"/>
    <property type="match status" value="1"/>
</dbReference>
<gene>
    <name evidence="6" type="ORF">LX16_4005</name>
</gene>
<feature type="transmembrane region" description="Helical" evidence="5">
    <location>
        <begin position="106"/>
        <end position="124"/>
    </location>
</feature>
<keyword evidence="4 5" id="KW-0472">Membrane</keyword>
<feature type="transmembrane region" description="Helical" evidence="5">
    <location>
        <begin position="63"/>
        <end position="85"/>
    </location>
</feature>
<keyword evidence="2 5" id="KW-0812">Transmembrane</keyword>
<dbReference type="AlphaFoldDB" id="A0A562UYA4"/>
<evidence type="ECO:0000256" key="5">
    <source>
        <dbReference type="SAM" id="Phobius"/>
    </source>
</evidence>
<keyword evidence="7" id="KW-1185">Reference proteome</keyword>
<protein>
    <submittedName>
        <fullName evidence="6">Colicin V production protein</fullName>
    </submittedName>
</protein>
<dbReference type="Gene3D" id="2.40.10.10">
    <property type="entry name" value="Trypsin-like serine proteases"/>
    <property type="match status" value="2"/>
</dbReference>
<dbReference type="GO" id="GO:0006508">
    <property type="term" value="P:proteolysis"/>
    <property type="evidence" value="ECO:0007669"/>
    <property type="project" value="InterPro"/>
</dbReference>
<dbReference type="Proteomes" id="UP000321617">
    <property type="component" value="Unassembled WGS sequence"/>
</dbReference>
<dbReference type="EMBL" id="VLLL01000007">
    <property type="protein sequence ID" value="TWJ10586.1"/>
    <property type="molecule type" value="Genomic_DNA"/>
</dbReference>
<dbReference type="GO" id="GO:0009403">
    <property type="term" value="P:toxin biosynthetic process"/>
    <property type="evidence" value="ECO:0007669"/>
    <property type="project" value="InterPro"/>
</dbReference>
<evidence type="ECO:0000256" key="1">
    <source>
        <dbReference type="ARBA" id="ARBA00004141"/>
    </source>
</evidence>
<dbReference type="InterPro" id="IPR009003">
    <property type="entry name" value="Peptidase_S1_PA"/>
</dbReference>